<feature type="transmembrane region" description="Helical" evidence="9">
    <location>
        <begin position="83"/>
        <end position="104"/>
    </location>
</feature>
<dbReference type="PANTHER" id="PTHR24421">
    <property type="entry name" value="NITRATE/NITRITE SENSOR PROTEIN NARX-RELATED"/>
    <property type="match status" value="1"/>
</dbReference>
<comment type="catalytic activity">
    <reaction evidence="1">
        <text>ATP + protein L-histidine = ADP + protein N-phospho-L-histidine.</text>
        <dbReference type="EC" id="2.7.13.3"/>
    </reaction>
</comment>
<dbReference type="CDD" id="cd16917">
    <property type="entry name" value="HATPase_UhpB-NarQ-NarX-like"/>
    <property type="match status" value="1"/>
</dbReference>
<evidence type="ECO:0000256" key="6">
    <source>
        <dbReference type="ARBA" id="ARBA00022777"/>
    </source>
</evidence>
<dbReference type="EC" id="2.7.13.3" evidence="2"/>
<dbReference type="Pfam" id="PF07730">
    <property type="entry name" value="HisKA_3"/>
    <property type="match status" value="1"/>
</dbReference>
<evidence type="ECO:0000256" key="4">
    <source>
        <dbReference type="ARBA" id="ARBA00022679"/>
    </source>
</evidence>
<evidence type="ECO:0000313" key="12">
    <source>
        <dbReference type="Proteomes" id="UP000534286"/>
    </source>
</evidence>
<dbReference type="GO" id="GO:0046983">
    <property type="term" value="F:protein dimerization activity"/>
    <property type="evidence" value="ECO:0007669"/>
    <property type="project" value="InterPro"/>
</dbReference>
<evidence type="ECO:0000256" key="8">
    <source>
        <dbReference type="ARBA" id="ARBA00023012"/>
    </source>
</evidence>
<sequence>MGRHLLAAVVVGVDTALLLAGTRNGLPGWIASAVVLVVVLRYRSAAGAFTAALVLSALTGGAYVLLLWSAYQAGREVVSRWDTTVVAGSAVGVALGSVAVRLWGPSGDPRVIASVLSTYGVFVALPLLAGRYLAQHERLVSALGQRNRQLGLERELLAEQERLRIARDMHDSLGHRLSLVSIQAAALEVSALPAEQRQAVQRLAGAARGAMDELHELVGALRGTEEPADRSVAVKAVGTLVEGFRGAGAAVTLRQRGEPRPLPPAAEQAAYRVVEEGLTNAAKHAPGQPVTVSVDWESDALLLTVANPLPDGPVSAGAGHGLSGLSERVGPAGGVLDHRLSGDGFRLFAMLPVVAGEPGGDDDLPAVGRVRMVAVGAAVAALTFVLLPASMLVGVRA</sequence>
<dbReference type="InterPro" id="IPR036890">
    <property type="entry name" value="HATPase_C_sf"/>
</dbReference>
<dbReference type="InterPro" id="IPR011712">
    <property type="entry name" value="Sig_transdc_His_kin_sub3_dim/P"/>
</dbReference>
<evidence type="ECO:0000256" key="3">
    <source>
        <dbReference type="ARBA" id="ARBA00022553"/>
    </source>
</evidence>
<dbReference type="Gene3D" id="3.30.565.10">
    <property type="entry name" value="Histidine kinase-like ATPase, C-terminal domain"/>
    <property type="match status" value="1"/>
</dbReference>
<evidence type="ECO:0000256" key="9">
    <source>
        <dbReference type="SAM" id="Phobius"/>
    </source>
</evidence>
<dbReference type="Gene3D" id="1.20.5.1930">
    <property type="match status" value="1"/>
</dbReference>
<feature type="transmembrane region" description="Helical" evidence="9">
    <location>
        <begin position="373"/>
        <end position="395"/>
    </location>
</feature>
<gene>
    <name evidence="11" type="ORF">FHR32_006854</name>
</gene>
<dbReference type="GO" id="GO:0005524">
    <property type="term" value="F:ATP binding"/>
    <property type="evidence" value="ECO:0007669"/>
    <property type="project" value="UniProtKB-KW"/>
</dbReference>
<feature type="transmembrane region" description="Helical" evidence="9">
    <location>
        <begin position="44"/>
        <end position="71"/>
    </location>
</feature>
<dbReference type="EMBL" id="JACHJU010000003">
    <property type="protein sequence ID" value="MBB4942468.1"/>
    <property type="molecule type" value="Genomic_DNA"/>
</dbReference>
<dbReference type="GO" id="GO:0000155">
    <property type="term" value="F:phosphorelay sensor kinase activity"/>
    <property type="evidence" value="ECO:0007669"/>
    <property type="project" value="InterPro"/>
</dbReference>
<reference evidence="11 12" key="1">
    <citation type="submission" date="2020-08" db="EMBL/GenBank/DDBJ databases">
        <title>Sequencing the genomes of 1000 actinobacteria strains.</title>
        <authorList>
            <person name="Klenk H.-P."/>
        </authorList>
    </citation>
    <scope>NUCLEOTIDE SEQUENCE [LARGE SCALE GENOMIC DNA]</scope>
    <source>
        <strain evidence="11 12">DSM 43023</strain>
    </source>
</reference>
<protein>
    <recommendedName>
        <fullName evidence="2">histidine kinase</fullName>
        <ecNumber evidence="2">2.7.13.3</ecNumber>
    </recommendedName>
</protein>
<keyword evidence="5" id="KW-0547">Nucleotide-binding</keyword>
<proteinExistence type="predicted"/>
<keyword evidence="9" id="KW-0812">Transmembrane</keyword>
<keyword evidence="9" id="KW-1133">Transmembrane helix</keyword>
<evidence type="ECO:0000256" key="7">
    <source>
        <dbReference type="ARBA" id="ARBA00022840"/>
    </source>
</evidence>
<dbReference type="RefSeq" id="WP_184758425.1">
    <property type="nucleotide sequence ID" value="NZ_BAABEK010000012.1"/>
</dbReference>
<dbReference type="AlphaFoldDB" id="A0A7W7S210"/>
<evidence type="ECO:0000313" key="11">
    <source>
        <dbReference type="EMBL" id="MBB4942468.1"/>
    </source>
</evidence>
<dbReference type="GO" id="GO:0016020">
    <property type="term" value="C:membrane"/>
    <property type="evidence" value="ECO:0007669"/>
    <property type="project" value="InterPro"/>
</dbReference>
<feature type="domain" description="Signal transduction histidine kinase subgroup 3 dimerisation and phosphoacceptor" evidence="10">
    <location>
        <begin position="161"/>
        <end position="224"/>
    </location>
</feature>
<evidence type="ECO:0000256" key="1">
    <source>
        <dbReference type="ARBA" id="ARBA00000085"/>
    </source>
</evidence>
<keyword evidence="3" id="KW-0597">Phosphoprotein</keyword>
<feature type="transmembrane region" description="Helical" evidence="9">
    <location>
        <begin position="110"/>
        <end position="129"/>
    </location>
</feature>
<accession>A0A7W7S210</accession>
<keyword evidence="4" id="KW-0808">Transferase</keyword>
<comment type="caution">
    <text evidence="11">The sequence shown here is derived from an EMBL/GenBank/DDBJ whole genome shotgun (WGS) entry which is preliminary data.</text>
</comment>
<keyword evidence="8" id="KW-0902">Two-component regulatory system</keyword>
<dbReference type="InterPro" id="IPR050482">
    <property type="entry name" value="Sensor_HK_TwoCompSys"/>
</dbReference>
<organism evidence="11 12">
    <name type="scientific">Streptosporangium album</name>
    <dbReference type="NCBI Taxonomy" id="47479"/>
    <lineage>
        <taxon>Bacteria</taxon>
        <taxon>Bacillati</taxon>
        <taxon>Actinomycetota</taxon>
        <taxon>Actinomycetes</taxon>
        <taxon>Streptosporangiales</taxon>
        <taxon>Streptosporangiaceae</taxon>
        <taxon>Streptosporangium</taxon>
    </lineage>
</organism>
<evidence type="ECO:0000256" key="5">
    <source>
        <dbReference type="ARBA" id="ARBA00022741"/>
    </source>
</evidence>
<evidence type="ECO:0000256" key="2">
    <source>
        <dbReference type="ARBA" id="ARBA00012438"/>
    </source>
</evidence>
<name>A0A7W7S210_9ACTN</name>
<dbReference type="SUPFAM" id="SSF55874">
    <property type="entry name" value="ATPase domain of HSP90 chaperone/DNA topoisomerase II/histidine kinase"/>
    <property type="match status" value="1"/>
</dbReference>
<keyword evidence="7" id="KW-0067">ATP-binding</keyword>
<keyword evidence="6 11" id="KW-0418">Kinase</keyword>
<keyword evidence="12" id="KW-1185">Reference proteome</keyword>
<evidence type="ECO:0000259" key="10">
    <source>
        <dbReference type="Pfam" id="PF07730"/>
    </source>
</evidence>
<keyword evidence="9" id="KW-0472">Membrane</keyword>
<dbReference type="PANTHER" id="PTHR24421:SF10">
    <property type="entry name" value="NITRATE_NITRITE SENSOR PROTEIN NARQ"/>
    <property type="match status" value="1"/>
</dbReference>
<dbReference type="Proteomes" id="UP000534286">
    <property type="component" value="Unassembled WGS sequence"/>
</dbReference>